<evidence type="ECO:0000256" key="4">
    <source>
        <dbReference type="ARBA" id="ARBA00022475"/>
    </source>
</evidence>
<dbReference type="GO" id="GO:0005886">
    <property type="term" value="C:plasma membrane"/>
    <property type="evidence" value="ECO:0007669"/>
    <property type="project" value="UniProtKB-SubCell"/>
</dbReference>
<feature type="transmembrane region" description="Helical" evidence="8">
    <location>
        <begin position="321"/>
        <end position="346"/>
    </location>
</feature>
<feature type="transmembrane region" description="Helical" evidence="8">
    <location>
        <begin position="251"/>
        <end position="268"/>
    </location>
</feature>
<keyword evidence="6 8" id="KW-1133">Transmembrane helix</keyword>
<dbReference type="AlphaFoldDB" id="A0A3S3RN72"/>
<feature type="transmembrane region" description="Helical" evidence="8">
    <location>
        <begin position="103"/>
        <end position="119"/>
    </location>
</feature>
<evidence type="ECO:0000259" key="9">
    <source>
        <dbReference type="Pfam" id="PF03600"/>
    </source>
</evidence>
<protein>
    <submittedName>
        <fullName evidence="10">Citrate transporter</fullName>
    </submittedName>
</protein>
<dbReference type="PANTHER" id="PTHR43302">
    <property type="entry name" value="TRANSPORTER ARSB-RELATED"/>
    <property type="match status" value="1"/>
</dbReference>
<evidence type="ECO:0000313" key="11">
    <source>
        <dbReference type="Proteomes" id="UP000288215"/>
    </source>
</evidence>
<proteinExistence type="inferred from homology"/>
<evidence type="ECO:0000256" key="2">
    <source>
        <dbReference type="ARBA" id="ARBA00009843"/>
    </source>
</evidence>
<comment type="subcellular location">
    <subcellularLocation>
        <location evidence="1">Cell membrane</location>
        <topology evidence="1">Multi-pass membrane protein</topology>
    </subcellularLocation>
</comment>
<evidence type="ECO:0000256" key="7">
    <source>
        <dbReference type="ARBA" id="ARBA00023136"/>
    </source>
</evidence>
<gene>
    <name evidence="10" type="ORF">Metus_0456</name>
</gene>
<feature type="transmembrane region" description="Helical" evidence="8">
    <location>
        <begin position="229"/>
        <end position="245"/>
    </location>
</feature>
<keyword evidence="7 8" id="KW-0472">Membrane</keyword>
<feature type="transmembrane region" description="Helical" evidence="8">
    <location>
        <begin position="67"/>
        <end position="91"/>
    </location>
</feature>
<feature type="transmembrane region" description="Helical" evidence="8">
    <location>
        <begin position="6"/>
        <end position="24"/>
    </location>
</feature>
<comment type="similarity">
    <text evidence="2">Belongs to the CitM (TC 2.A.11) transporter family.</text>
</comment>
<reference evidence="10 11" key="1">
    <citation type="submission" date="2018-12" db="EMBL/GenBank/DDBJ databases">
        <title>The complete genome of the methanogenic archaea of the candidate phylum Verstraetearchaeota, obtained from the metagenome of underground thermal water.</title>
        <authorList>
            <person name="Kadnikov V.V."/>
            <person name="Mardanov A.V."/>
            <person name="Beletsky A.V."/>
            <person name="Karnachuk O.V."/>
            <person name="Ravin N.V."/>
        </authorList>
    </citation>
    <scope>NUCLEOTIDE SEQUENCE [LARGE SCALE GENOMIC DNA]</scope>
    <source>
        <strain evidence="10">Ch88</strain>
    </source>
</reference>
<keyword evidence="3" id="KW-0813">Transport</keyword>
<feature type="transmembrane region" description="Helical" evidence="8">
    <location>
        <begin position="358"/>
        <end position="381"/>
    </location>
</feature>
<accession>A0A3S3RN72</accession>
<evidence type="ECO:0000256" key="6">
    <source>
        <dbReference type="ARBA" id="ARBA00022989"/>
    </source>
</evidence>
<evidence type="ECO:0000313" key="10">
    <source>
        <dbReference type="EMBL" id="RWX73677.1"/>
    </source>
</evidence>
<feature type="domain" description="Citrate transporter-like" evidence="9">
    <location>
        <begin position="34"/>
        <end position="366"/>
    </location>
</feature>
<dbReference type="PRINTS" id="PR00758">
    <property type="entry name" value="ARSENICPUMP"/>
</dbReference>
<feature type="transmembrane region" description="Helical" evidence="8">
    <location>
        <begin position="36"/>
        <end position="55"/>
    </location>
</feature>
<feature type="transmembrane region" description="Helical" evidence="8">
    <location>
        <begin position="401"/>
        <end position="420"/>
    </location>
</feature>
<dbReference type="Pfam" id="PF03600">
    <property type="entry name" value="CitMHS"/>
    <property type="match status" value="1"/>
</dbReference>
<dbReference type="InterPro" id="IPR004680">
    <property type="entry name" value="Cit_transptr-like_dom"/>
</dbReference>
<dbReference type="Proteomes" id="UP000288215">
    <property type="component" value="Unassembled WGS sequence"/>
</dbReference>
<dbReference type="PANTHER" id="PTHR43302:SF5">
    <property type="entry name" value="TRANSPORTER ARSB-RELATED"/>
    <property type="match status" value="1"/>
</dbReference>
<evidence type="ECO:0000256" key="3">
    <source>
        <dbReference type="ARBA" id="ARBA00022448"/>
    </source>
</evidence>
<feature type="transmembrane region" description="Helical" evidence="8">
    <location>
        <begin position="280"/>
        <end position="301"/>
    </location>
</feature>
<evidence type="ECO:0000256" key="1">
    <source>
        <dbReference type="ARBA" id="ARBA00004651"/>
    </source>
</evidence>
<dbReference type="InterPro" id="IPR000802">
    <property type="entry name" value="Arsenical_pump_ArsB"/>
</dbReference>
<keyword evidence="4" id="KW-1003">Cell membrane</keyword>
<comment type="caution">
    <text evidence="10">The sequence shown here is derived from an EMBL/GenBank/DDBJ whole genome shotgun (WGS) entry which is preliminary data.</text>
</comment>
<organism evidence="10 11">
    <name type="scientific">Methanosuratincola subterraneus</name>
    <dbReference type="NCBI Taxonomy" id="2593994"/>
    <lineage>
        <taxon>Archaea</taxon>
        <taxon>Thermoproteota</taxon>
        <taxon>Methanosuratincolia</taxon>
        <taxon>Candidatus Methanomethylicales</taxon>
        <taxon>Candidatus Methanomethylicaceae</taxon>
        <taxon>Candidatus Methanosuratincola (ex Vanwonterghem et al. 2016)</taxon>
    </lineage>
</organism>
<evidence type="ECO:0000256" key="8">
    <source>
        <dbReference type="SAM" id="Phobius"/>
    </source>
</evidence>
<evidence type="ECO:0000256" key="5">
    <source>
        <dbReference type="ARBA" id="ARBA00022692"/>
    </source>
</evidence>
<dbReference type="EMBL" id="RXGA01000002">
    <property type="protein sequence ID" value="RWX73677.1"/>
    <property type="molecule type" value="Genomic_DNA"/>
</dbReference>
<keyword evidence="5 8" id="KW-0812">Transmembrane</keyword>
<dbReference type="GO" id="GO:0015105">
    <property type="term" value="F:arsenite transmembrane transporter activity"/>
    <property type="evidence" value="ECO:0007669"/>
    <property type="project" value="InterPro"/>
</dbReference>
<name>A0A3S3RN72_METS7</name>
<sequence>MVGTEWGLLQFEVLAVFLFVYAAIALRRIGGFKFEVWTAMLVGAVALLAVGAMGLDEAVAAVNAEVILFLFGTFLIVEAMVQVGLLQYLAVRFLAVAATPKRLLLAVIAFVAAASAFFVNDAVVLVMTPIVIAACGLAKVRKTPYILAVAFSSNIGSALTPIGNPQNVLIKIESGVNTLLFMERMAVPVALGCAAEFLVLSLAYRKDLGGSFDVSLPDPRRMLSSREEAARVGAVAAVTVIAFLSADTIGWPIALVALAGGTAALLISKDRRQALRGVDWGTIVFFASMFVVMAGVEKSGLLSAVIDFFSPTLFSQGPESVASIFGLSLVASQITSNVPFVAIMLPAFKAAGATPSQWISLAAGSTLAGNLTLLGAAANIIVLEAAENKGETFSFWEFLRVGAPIAILTSSIAVLSLGFLL</sequence>